<evidence type="ECO:0000313" key="1">
    <source>
        <dbReference type="EMBL" id="RJT85218.1"/>
    </source>
</evidence>
<comment type="caution">
    <text evidence="1">The sequence shown here is derived from an EMBL/GenBank/DDBJ whole genome shotgun (WGS) entry which is preliminary data.</text>
</comment>
<dbReference type="AlphaFoldDB" id="A0A3A5MAV6"/>
<dbReference type="RefSeq" id="WP_119976439.1">
    <property type="nucleotide sequence ID" value="NZ_JBHSQA010000004.1"/>
</dbReference>
<dbReference type="OrthoDB" id="4466954at2"/>
<evidence type="ECO:0000313" key="2">
    <source>
        <dbReference type="Proteomes" id="UP000272015"/>
    </source>
</evidence>
<reference evidence="1 2" key="1">
    <citation type="submission" date="2018-09" db="EMBL/GenBank/DDBJ databases">
        <title>Novel species of Cryobacterium.</title>
        <authorList>
            <person name="Liu Q."/>
            <person name="Xin Y.-H."/>
        </authorList>
    </citation>
    <scope>NUCLEOTIDE SEQUENCE [LARGE SCALE GENOMIC DNA]</scope>
    <source>
        <strain evidence="1 2">Hh39</strain>
    </source>
</reference>
<sequence length="191" mass="18810">MNTLLKGSIAGVAGIALLLGGAGTFALWNSSATVDGGTIVAGELDVEAAAAGVWTVNGAATMATLDDFVAVPGDTMVFTQTLNITASGDNLVATLELDPASIGASTVGNDADDALALYLQKGAVLAADGTGIGVVSADNVTTITAGATGVTEAVDVTVTIDFPQNAVAGFENDTMLGSVDLSDMALTLTQK</sequence>
<dbReference type="InterPro" id="IPR024006">
    <property type="entry name" value="Alt_signal_exp_actinobact"/>
</dbReference>
<dbReference type="NCBIfam" id="TIGR04088">
    <property type="entry name" value="cognate_SipW"/>
    <property type="match status" value="1"/>
</dbReference>
<dbReference type="InterPro" id="IPR023833">
    <property type="entry name" value="Signal_pept_SipW-depend-type"/>
</dbReference>
<protein>
    <submittedName>
        <fullName evidence="1">Alternate-type signal peptide domain-containing protein</fullName>
    </submittedName>
</protein>
<gene>
    <name evidence="1" type="ORF">D6T64_20075</name>
</gene>
<dbReference type="EMBL" id="QZVS01000096">
    <property type="protein sequence ID" value="RJT85218.1"/>
    <property type="molecule type" value="Genomic_DNA"/>
</dbReference>
<dbReference type="NCBIfam" id="TIGR04089">
    <property type="entry name" value="exp_by_SipW_III"/>
    <property type="match status" value="1"/>
</dbReference>
<accession>A0A3A5MAV6</accession>
<dbReference type="Proteomes" id="UP000272015">
    <property type="component" value="Unassembled WGS sequence"/>
</dbReference>
<keyword evidence="2" id="KW-1185">Reference proteome</keyword>
<name>A0A3A5MAV6_9MICO</name>
<organism evidence="1 2">
    <name type="scientific">Cryobacterium melibiosiphilum</name>
    <dbReference type="NCBI Taxonomy" id="995039"/>
    <lineage>
        <taxon>Bacteria</taxon>
        <taxon>Bacillati</taxon>
        <taxon>Actinomycetota</taxon>
        <taxon>Actinomycetes</taxon>
        <taxon>Micrococcales</taxon>
        <taxon>Microbacteriaceae</taxon>
        <taxon>Cryobacterium</taxon>
    </lineage>
</organism>
<proteinExistence type="predicted"/>